<accession>A0A139HCF0</accession>
<evidence type="ECO:0000313" key="1">
    <source>
        <dbReference type="EMBL" id="KXT00130.1"/>
    </source>
</evidence>
<dbReference type="AlphaFoldDB" id="A0A139HCF0"/>
<dbReference type="EMBL" id="LFZN01000079">
    <property type="protein sequence ID" value="KXT00130.1"/>
    <property type="molecule type" value="Genomic_DNA"/>
</dbReference>
<organism evidence="1 2">
    <name type="scientific">Pseudocercospora eumusae</name>
    <dbReference type="NCBI Taxonomy" id="321146"/>
    <lineage>
        <taxon>Eukaryota</taxon>
        <taxon>Fungi</taxon>
        <taxon>Dikarya</taxon>
        <taxon>Ascomycota</taxon>
        <taxon>Pezizomycotina</taxon>
        <taxon>Dothideomycetes</taxon>
        <taxon>Dothideomycetidae</taxon>
        <taxon>Mycosphaerellales</taxon>
        <taxon>Mycosphaerellaceae</taxon>
        <taxon>Pseudocercospora</taxon>
    </lineage>
</organism>
<protein>
    <submittedName>
        <fullName evidence="1">Uncharacterized protein</fullName>
    </submittedName>
</protein>
<name>A0A139HCF0_9PEZI</name>
<reference evidence="1 2" key="1">
    <citation type="submission" date="2015-07" db="EMBL/GenBank/DDBJ databases">
        <title>Comparative genomics of the Sigatoka disease complex on banana suggests a link between parallel evolutionary changes in Pseudocercospora fijiensis and Pseudocercospora eumusae and increased virulence on the banana host.</title>
        <authorList>
            <person name="Chang T.-C."/>
            <person name="Salvucci A."/>
            <person name="Crous P.W."/>
            <person name="Stergiopoulos I."/>
        </authorList>
    </citation>
    <scope>NUCLEOTIDE SEQUENCE [LARGE SCALE GENOMIC DNA]</scope>
    <source>
        <strain evidence="1 2">CBS 114824</strain>
    </source>
</reference>
<sequence>MGLDPALCLRSRALFSSPGFDSSRMAGGPMTTIAVVNSSVYWQQDYQPNLRLPTGNPIQSAASINGAEARHFTPSLYSTWT</sequence>
<dbReference type="Proteomes" id="UP000070133">
    <property type="component" value="Unassembled WGS sequence"/>
</dbReference>
<proteinExistence type="predicted"/>
<gene>
    <name evidence="1" type="ORF">AC578_3316</name>
</gene>
<comment type="caution">
    <text evidence="1">The sequence shown here is derived from an EMBL/GenBank/DDBJ whole genome shotgun (WGS) entry which is preliminary data.</text>
</comment>
<keyword evidence="2" id="KW-1185">Reference proteome</keyword>
<evidence type="ECO:0000313" key="2">
    <source>
        <dbReference type="Proteomes" id="UP000070133"/>
    </source>
</evidence>